<feature type="region of interest" description="Disordered" evidence="1">
    <location>
        <begin position="369"/>
        <end position="425"/>
    </location>
</feature>
<proteinExistence type="predicted"/>
<dbReference type="STRING" id="329884.A0A4U0XX93"/>
<feature type="compositionally biased region" description="Low complexity" evidence="1">
    <location>
        <begin position="1"/>
        <end position="12"/>
    </location>
</feature>
<dbReference type="EMBL" id="NAJQ01000032">
    <property type="protein sequence ID" value="TKA82544.1"/>
    <property type="molecule type" value="Genomic_DNA"/>
</dbReference>
<feature type="compositionally biased region" description="Basic and acidic residues" evidence="1">
    <location>
        <begin position="405"/>
        <end position="425"/>
    </location>
</feature>
<keyword evidence="3" id="KW-1185">Reference proteome</keyword>
<dbReference type="AlphaFoldDB" id="A0A4U0XX93"/>
<dbReference type="Proteomes" id="UP000309340">
    <property type="component" value="Unassembled WGS sequence"/>
</dbReference>
<feature type="compositionally biased region" description="Basic and acidic residues" evidence="1">
    <location>
        <begin position="369"/>
        <end position="390"/>
    </location>
</feature>
<sequence length="425" mass="47379">MTPEELSSTASPPTSPPPLTPIHDHCAPPVACTTPPDDLVVRQGHPRSNLSPVSLEPSSTSIGLSAVDRLYGLIYLHERGLWDHDEFHRRLDTETEDTPWLLGFYEDKICFDYMPSVTKRRGVYVLRVPGIAHQAFTHKVMDAITHGIAELGCGCHPELADQLREVQELRRVTLNIRHLYDHPNGVDEVDFEMKRTPDALWSHSVPHPRLVMEVSYSSQPGKVLRRLAEDYISGVRPEEQHDDDDKTATVSVWRLAMSKSSGGEVTGYPRCDIDAVPFRTAAGEPCDGALELQTSDFLPSSRDMYKHRTLRITFADLTNFLNLAETREERINARPSPAPLHALARTEQEIEEEKVKRRLAAKSMRLELEEQARERSVERRWSGGSADRRGSVFGGADGGGGGGDEDMKTEIRKSSKSSKEAAGDG</sequence>
<comment type="caution">
    <text evidence="2">The sequence shown here is derived from an EMBL/GenBank/DDBJ whole genome shotgun (WGS) entry which is preliminary data.</text>
</comment>
<evidence type="ECO:0000313" key="3">
    <source>
        <dbReference type="Proteomes" id="UP000309340"/>
    </source>
</evidence>
<evidence type="ECO:0000256" key="1">
    <source>
        <dbReference type="SAM" id="MobiDB-lite"/>
    </source>
</evidence>
<organism evidence="2 3">
    <name type="scientific">Friedmanniomyces simplex</name>
    <dbReference type="NCBI Taxonomy" id="329884"/>
    <lineage>
        <taxon>Eukaryota</taxon>
        <taxon>Fungi</taxon>
        <taxon>Dikarya</taxon>
        <taxon>Ascomycota</taxon>
        <taxon>Pezizomycotina</taxon>
        <taxon>Dothideomycetes</taxon>
        <taxon>Dothideomycetidae</taxon>
        <taxon>Mycosphaerellales</taxon>
        <taxon>Teratosphaeriaceae</taxon>
        <taxon>Friedmanniomyces</taxon>
    </lineage>
</organism>
<evidence type="ECO:0000313" key="2">
    <source>
        <dbReference type="EMBL" id="TKA82544.1"/>
    </source>
</evidence>
<feature type="compositionally biased region" description="Gly residues" evidence="1">
    <location>
        <begin position="392"/>
        <end position="402"/>
    </location>
</feature>
<accession>A0A4U0XX93</accession>
<feature type="region of interest" description="Disordered" evidence="1">
    <location>
        <begin position="1"/>
        <end position="25"/>
    </location>
</feature>
<gene>
    <name evidence="2" type="ORF">B0A55_02283</name>
</gene>
<protein>
    <submittedName>
        <fullName evidence="2">Uncharacterized protein</fullName>
    </submittedName>
</protein>
<reference evidence="2 3" key="1">
    <citation type="submission" date="2017-03" db="EMBL/GenBank/DDBJ databases">
        <title>Genomes of endolithic fungi from Antarctica.</title>
        <authorList>
            <person name="Coleine C."/>
            <person name="Masonjones S."/>
            <person name="Stajich J.E."/>
        </authorList>
    </citation>
    <scope>NUCLEOTIDE SEQUENCE [LARGE SCALE GENOMIC DNA]</scope>
    <source>
        <strain evidence="2 3">CCFEE 5184</strain>
    </source>
</reference>
<name>A0A4U0XX93_9PEZI</name>
<dbReference type="OrthoDB" id="3485856at2759"/>